<evidence type="ECO:0000313" key="2">
    <source>
        <dbReference type="Proteomes" id="UP000551878"/>
    </source>
</evidence>
<gene>
    <name evidence="1" type="ORF">HNQ41_000072</name>
</gene>
<comment type="caution">
    <text evidence="1">The sequence shown here is derived from an EMBL/GenBank/DDBJ whole genome shotgun (WGS) entry which is preliminary data.</text>
</comment>
<keyword evidence="2" id="KW-1185">Reference proteome</keyword>
<evidence type="ECO:0000313" key="1">
    <source>
        <dbReference type="EMBL" id="MBB5171932.1"/>
    </source>
</evidence>
<dbReference type="AlphaFoldDB" id="A0A840QGZ9"/>
<organism evidence="1 2">
    <name type="scientific">Texcoconibacillus texcoconensis</name>
    <dbReference type="NCBI Taxonomy" id="1095777"/>
    <lineage>
        <taxon>Bacteria</taxon>
        <taxon>Bacillati</taxon>
        <taxon>Bacillota</taxon>
        <taxon>Bacilli</taxon>
        <taxon>Bacillales</taxon>
        <taxon>Bacillaceae</taxon>
        <taxon>Texcoconibacillus</taxon>
    </lineage>
</organism>
<reference evidence="1 2" key="1">
    <citation type="submission" date="2020-08" db="EMBL/GenBank/DDBJ databases">
        <title>Genomic Encyclopedia of Type Strains, Phase IV (KMG-IV): sequencing the most valuable type-strain genomes for metagenomic binning, comparative biology and taxonomic classification.</title>
        <authorList>
            <person name="Goeker M."/>
        </authorList>
    </citation>
    <scope>NUCLEOTIDE SEQUENCE [LARGE SCALE GENOMIC DNA]</scope>
    <source>
        <strain evidence="1 2">DSM 24696</strain>
    </source>
</reference>
<sequence>MITNLEKEIRPRASEERTEGNIFDLQLDQADHFPVYTAEKIKHVTIERTREDIIETLKSYEDGKYTLRAFYKHEEADDKTNQDIKVDDVMDFISETEELETGSVKQFNQPVEEAELLDVDEYPAFVVFDTEDIVFVTNTFADVKAFFDQESGES</sequence>
<dbReference type="RefSeq" id="WP_184662422.1">
    <property type="nucleotide sequence ID" value="NZ_JACHHB010000001.1"/>
</dbReference>
<protein>
    <submittedName>
        <fullName evidence="1">Uncharacterized protein</fullName>
    </submittedName>
</protein>
<dbReference type="Proteomes" id="UP000551878">
    <property type="component" value="Unassembled WGS sequence"/>
</dbReference>
<dbReference type="EMBL" id="JACHHB010000001">
    <property type="protein sequence ID" value="MBB5171932.1"/>
    <property type="molecule type" value="Genomic_DNA"/>
</dbReference>
<proteinExistence type="predicted"/>
<accession>A0A840QGZ9</accession>
<name>A0A840QGZ9_9BACI</name>